<dbReference type="Proteomes" id="UP000178735">
    <property type="component" value="Unassembled WGS sequence"/>
</dbReference>
<name>A0A1F7WPK8_9BACT</name>
<evidence type="ECO:0000259" key="2">
    <source>
        <dbReference type="PROSITE" id="PS00662"/>
    </source>
</evidence>
<dbReference type="InterPro" id="IPR050921">
    <property type="entry name" value="T4SS_GSP_E_ATPase"/>
</dbReference>
<dbReference type="NCBIfam" id="TIGR01420">
    <property type="entry name" value="pilT_fam"/>
    <property type="match status" value="1"/>
</dbReference>
<comment type="similarity">
    <text evidence="1">Belongs to the GSP E family.</text>
</comment>
<dbReference type="InterPro" id="IPR001482">
    <property type="entry name" value="T2SS/T4SS_dom"/>
</dbReference>
<dbReference type="PROSITE" id="PS00662">
    <property type="entry name" value="T2SP_E"/>
    <property type="match status" value="1"/>
</dbReference>
<dbReference type="AlphaFoldDB" id="A0A1F7WPK8"/>
<dbReference type="InterPro" id="IPR006321">
    <property type="entry name" value="PilT/PilU"/>
</dbReference>
<dbReference type="InterPro" id="IPR003593">
    <property type="entry name" value="AAA+_ATPase"/>
</dbReference>
<reference evidence="3 4" key="1">
    <citation type="journal article" date="2016" name="Nat. Commun.">
        <title>Thousands of microbial genomes shed light on interconnected biogeochemical processes in an aquifer system.</title>
        <authorList>
            <person name="Anantharaman K."/>
            <person name="Brown C.T."/>
            <person name="Hug L.A."/>
            <person name="Sharon I."/>
            <person name="Castelle C.J."/>
            <person name="Probst A.J."/>
            <person name="Thomas B.C."/>
            <person name="Singh A."/>
            <person name="Wilkins M.J."/>
            <person name="Karaoz U."/>
            <person name="Brodie E.L."/>
            <person name="Williams K.H."/>
            <person name="Hubbard S.S."/>
            <person name="Banfield J.F."/>
        </authorList>
    </citation>
    <scope>NUCLEOTIDE SEQUENCE [LARGE SCALE GENOMIC DNA]</scope>
</reference>
<organism evidence="3 4">
    <name type="scientific">Candidatus Wallbacteria bacterium GWC2_49_35</name>
    <dbReference type="NCBI Taxonomy" id="1817813"/>
    <lineage>
        <taxon>Bacteria</taxon>
        <taxon>Candidatus Walliibacteriota</taxon>
    </lineage>
</organism>
<dbReference type="InterPro" id="IPR027417">
    <property type="entry name" value="P-loop_NTPase"/>
</dbReference>
<feature type="domain" description="Bacterial type II secretion system protein E" evidence="2">
    <location>
        <begin position="189"/>
        <end position="203"/>
    </location>
</feature>
<gene>
    <name evidence="3" type="ORF">A2008_06855</name>
</gene>
<proteinExistence type="inferred from homology"/>
<comment type="caution">
    <text evidence="3">The sequence shown here is derived from an EMBL/GenBank/DDBJ whole genome shotgun (WGS) entry which is preliminary data.</text>
</comment>
<dbReference type="CDD" id="cd01131">
    <property type="entry name" value="PilT"/>
    <property type="match status" value="1"/>
</dbReference>
<evidence type="ECO:0000256" key="1">
    <source>
        <dbReference type="ARBA" id="ARBA00006611"/>
    </source>
</evidence>
<dbReference type="PANTHER" id="PTHR30486">
    <property type="entry name" value="TWITCHING MOTILITY PROTEIN PILT"/>
    <property type="match status" value="1"/>
</dbReference>
<dbReference type="SMART" id="SM00382">
    <property type="entry name" value="AAA"/>
    <property type="match status" value="1"/>
</dbReference>
<dbReference type="Gene3D" id="3.40.50.300">
    <property type="entry name" value="P-loop containing nucleotide triphosphate hydrolases"/>
    <property type="match status" value="1"/>
</dbReference>
<dbReference type="GO" id="GO:0005524">
    <property type="term" value="F:ATP binding"/>
    <property type="evidence" value="ECO:0007669"/>
    <property type="project" value="InterPro"/>
</dbReference>
<protein>
    <recommendedName>
        <fullName evidence="2">Bacterial type II secretion system protein E domain-containing protein</fullName>
    </recommendedName>
</protein>
<dbReference type="Pfam" id="PF00437">
    <property type="entry name" value="T2SSE"/>
    <property type="match status" value="1"/>
</dbReference>
<evidence type="ECO:0000313" key="4">
    <source>
        <dbReference type="Proteomes" id="UP000178735"/>
    </source>
</evidence>
<dbReference type="STRING" id="1817813.A2008_06855"/>
<dbReference type="EMBL" id="MGFH01000152">
    <property type="protein sequence ID" value="OGM03985.1"/>
    <property type="molecule type" value="Genomic_DNA"/>
</dbReference>
<accession>A0A1F7WPK8</accession>
<sequence length="342" mass="37601">MFLRALVNSGGSDLHLSYNVPPVLRVHGNLKPVKFKMIPADTMKKMIYQILSPQQRELCENGEEVDACYTIEGVGRFRMNIFHQLYGLAAVFRAIPIRVKTIDEVGISEAIAKLALHGQGFVIVTGATGSGKSTTLAALIDYVNKNDACHIVTIEDPLEFVHTNYKSIVTHREVGAHTNSFSNALRAALRQDPDVILLGELRDLLTIEIALTAAETGHMVFGTLHTNNASETISRIISVFPADRQQQIAMQLSTVLTAIIAQELMPSKDGKGRVPIREILVGTNSVRAMIRDGKIPQIYSAIETGKKLGMRTMKESIEEAERLGKISADVAKDRITELAMKQ</sequence>
<dbReference type="Gene3D" id="3.30.450.90">
    <property type="match status" value="1"/>
</dbReference>
<dbReference type="SUPFAM" id="SSF52540">
    <property type="entry name" value="P-loop containing nucleoside triphosphate hydrolases"/>
    <property type="match status" value="1"/>
</dbReference>
<evidence type="ECO:0000313" key="3">
    <source>
        <dbReference type="EMBL" id="OGM03985.1"/>
    </source>
</evidence>
<dbReference type="GO" id="GO:0016887">
    <property type="term" value="F:ATP hydrolysis activity"/>
    <property type="evidence" value="ECO:0007669"/>
    <property type="project" value="InterPro"/>
</dbReference>